<sequence length="291" mass="31836">MYTKRRFIILRRPIAGSDLPTLLGRITLDYTFPLDNSVPLDPTPYTRGCLLGVLTETAAETWGEAAEGSLIKTALKPFAEVTYGKSSEKIYNMNTSLIRTHSVQNHTVVFERIWEKHKEEIDKLIGNTSSRLGIMPDKIYMVTGYKTVFDATRTKVATASKDVVLSGKVPLGAAAVPVPPGTAAEGSIETRNHSGDGFHSTLVGETAVAVEYHTYKRSRILALLRKRACGSFVDGGVKLYDGGIAMGAGSSAEEEEEFDNEFMVEVEGDDADRYSLKEGVSDSFWVPQDEA</sequence>
<dbReference type="EMBL" id="JAUIQD010000002">
    <property type="protein sequence ID" value="KAK3360667.1"/>
    <property type="molecule type" value="Genomic_DNA"/>
</dbReference>
<protein>
    <submittedName>
        <fullName evidence="1">Uncharacterized protein</fullName>
    </submittedName>
</protein>
<comment type="caution">
    <text evidence="1">The sequence shown here is derived from an EMBL/GenBank/DDBJ whole genome shotgun (WGS) entry which is preliminary data.</text>
</comment>
<keyword evidence="2" id="KW-1185">Reference proteome</keyword>
<accession>A0AAJ0MJ39</accession>
<reference evidence="1" key="1">
    <citation type="journal article" date="2023" name="Mol. Phylogenet. Evol.">
        <title>Genome-scale phylogeny and comparative genomics of the fungal order Sordariales.</title>
        <authorList>
            <person name="Hensen N."/>
            <person name="Bonometti L."/>
            <person name="Westerberg I."/>
            <person name="Brannstrom I.O."/>
            <person name="Guillou S."/>
            <person name="Cros-Aarteil S."/>
            <person name="Calhoun S."/>
            <person name="Haridas S."/>
            <person name="Kuo A."/>
            <person name="Mondo S."/>
            <person name="Pangilinan J."/>
            <person name="Riley R."/>
            <person name="LaButti K."/>
            <person name="Andreopoulos B."/>
            <person name="Lipzen A."/>
            <person name="Chen C."/>
            <person name="Yan M."/>
            <person name="Daum C."/>
            <person name="Ng V."/>
            <person name="Clum A."/>
            <person name="Steindorff A."/>
            <person name="Ohm R.A."/>
            <person name="Martin F."/>
            <person name="Silar P."/>
            <person name="Natvig D.O."/>
            <person name="Lalanne C."/>
            <person name="Gautier V."/>
            <person name="Ament-Velasquez S.L."/>
            <person name="Kruys A."/>
            <person name="Hutchinson M.I."/>
            <person name="Powell A.J."/>
            <person name="Barry K."/>
            <person name="Miller A.N."/>
            <person name="Grigoriev I.V."/>
            <person name="Debuchy R."/>
            <person name="Gladieux P."/>
            <person name="Hiltunen Thoren M."/>
            <person name="Johannesson H."/>
        </authorList>
    </citation>
    <scope>NUCLEOTIDE SEQUENCE</scope>
    <source>
        <strain evidence="1">CBS 955.72</strain>
    </source>
</reference>
<dbReference type="AlphaFoldDB" id="A0AAJ0MJ39"/>
<proteinExistence type="predicted"/>
<gene>
    <name evidence="1" type="ORF">B0T25DRAFT_536116</name>
</gene>
<dbReference type="Proteomes" id="UP001275084">
    <property type="component" value="Unassembled WGS sequence"/>
</dbReference>
<name>A0AAJ0MJ39_9PEZI</name>
<evidence type="ECO:0000313" key="1">
    <source>
        <dbReference type="EMBL" id="KAK3360667.1"/>
    </source>
</evidence>
<reference evidence="1" key="2">
    <citation type="submission" date="2023-06" db="EMBL/GenBank/DDBJ databases">
        <authorList>
            <consortium name="Lawrence Berkeley National Laboratory"/>
            <person name="Haridas S."/>
            <person name="Hensen N."/>
            <person name="Bonometti L."/>
            <person name="Westerberg I."/>
            <person name="Brannstrom I.O."/>
            <person name="Guillou S."/>
            <person name="Cros-Aarteil S."/>
            <person name="Calhoun S."/>
            <person name="Kuo A."/>
            <person name="Mondo S."/>
            <person name="Pangilinan J."/>
            <person name="Riley R."/>
            <person name="Labutti K."/>
            <person name="Andreopoulos B."/>
            <person name="Lipzen A."/>
            <person name="Chen C."/>
            <person name="Yanf M."/>
            <person name="Daum C."/>
            <person name="Ng V."/>
            <person name="Clum A."/>
            <person name="Steindorff A."/>
            <person name="Ohm R."/>
            <person name="Martin F."/>
            <person name="Silar P."/>
            <person name="Natvig D."/>
            <person name="Lalanne C."/>
            <person name="Gautier V."/>
            <person name="Ament-Velasquez S.L."/>
            <person name="Kruys A."/>
            <person name="Hutchinson M.I."/>
            <person name="Powell A.J."/>
            <person name="Barry K."/>
            <person name="Miller A.N."/>
            <person name="Grigoriev I.V."/>
            <person name="Debuchy R."/>
            <person name="Gladieux P."/>
            <person name="Thoren M.H."/>
            <person name="Johannesson H."/>
        </authorList>
    </citation>
    <scope>NUCLEOTIDE SEQUENCE</scope>
    <source>
        <strain evidence="1">CBS 955.72</strain>
    </source>
</reference>
<evidence type="ECO:0000313" key="2">
    <source>
        <dbReference type="Proteomes" id="UP001275084"/>
    </source>
</evidence>
<organism evidence="1 2">
    <name type="scientific">Lasiosphaeria hispida</name>
    <dbReference type="NCBI Taxonomy" id="260671"/>
    <lineage>
        <taxon>Eukaryota</taxon>
        <taxon>Fungi</taxon>
        <taxon>Dikarya</taxon>
        <taxon>Ascomycota</taxon>
        <taxon>Pezizomycotina</taxon>
        <taxon>Sordariomycetes</taxon>
        <taxon>Sordariomycetidae</taxon>
        <taxon>Sordariales</taxon>
        <taxon>Lasiosphaeriaceae</taxon>
        <taxon>Lasiosphaeria</taxon>
    </lineage>
</organism>